<organism evidence="2 3">
    <name type="scientific">Pleurotus eryngii</name>
    <name type="common">Boletus of the steppes</name>
    <dbReference type="NCBI Taxonomy" id="5323"/>
    <lineage>
        <taxon>Eukaryota</taxon>
        <taxon>Fungi</taxon>
        <taxon>Dikarya</taxon>
        <taxon>Basidiomycota</taxon>
        <taxon>Agaricomycotina</taxon>
        <taxon>Agaricomycetes</taxon>
        <taxon>Agaricomycetidae</taxon>
        <taxon>Agaricales</taxon>
        <taxon>Pleurotineae</taxon>
        <taxon>Pleurotaceae</taxon>
        <taxon>Pleurotus</taxon>
    </lineage>
</organism>
<dbReference type="Proteomes" id="UP000807025">
    <property type="component" value="Unassembled WGS sequence"/>
</dbReference>
<dbReference type="EMBL" id="MU154753">
    <property type="protein sequence ID" value="KAF9487739.1"/>
    <property type="molecule type" value="Genomic_DNA"/>
</dbReference>
<evidence type="ECO:0000313" key="3">
    <source>
        <dbReference type="Proteomes" id="UP000807025"/>
    </source>
</evidence>
<feature type="region of interest" description="Disordered" evidence="1">
    <location>
        <begin position="68"/>
        <end position="101"/>
    </location>
</feature>
<dbReference type="AlphaFoldDB" id="A0A9P5ZJZ8"/>
<evidence type="ECO:0000313" key="2">
    <source>
        <dbReference type="EMBL" id="KAF9487739.1"/>
    </source>
</evidence>
<protein>
    <submittedName>
        <fullName evidence="2">Uncharacterized protein</fullName>
    </submittedName>
</protein>
<reference evidence="2" key="1">
    <citation type="submission" date="2020-11" db="EMBL/GenBank/DDBJ databases">
        <authorList>
            <consortium name="DOE Joint Genome Institute"/>
            <person name="Ahrendt S."/>
            <person name="Riley R."/>
            <person name="Andreopoulos W."/>
            <person name="Labutti K."/>
            <person name="Pangilinan J."/>
            <person name="Ruiz-Duenas F.J."/>
            <person name="Barrasa J.M."/>
            <person name="Sanchez-Garcia M."/>
            <person name="Camarero S."/>
            <person name="Miyauchi S."/>
            <person name="Serrano A."/>
            <person name="Linde D."/>
            <person name="Babiker R."/>
            <person name="Drula E."/>
            <person name="Ayuso-Fernandez I."/>
            <person name="Pacheco R."/>
            <person name="Padilla G."/>
            <person name="Ferreira P."/>
            <person name="Barriuso J."/>
            <person name="Kellner H."/>
            <person name="Castanera R."/>
            <person name="Alfaro M."/>
            <person name="Ramirez L."/>
            <person name="Pisabarro A.G."/>
            <person name="Kuo A."/>
            <person name="Tritt A."/>
            <person name="Lipzen A."/>
            <person name="He G."/>
            <person name="Yan M."/>
            <person name="Ng V."/>
            <person name="Cullen D."/>
            <person name="Martin F."/>
            <person name="Rosso M.-N."/>
            <person name="Henrissat B."/>
            <person name="Hibbett D."/>
            <person name="Martinez A.T."/>
            <person name="Grigoriev I.V."/>
        </authorList>
    </citation>
    <scope>NUCLEOTIDE SEQUENCE</scope>
    <source>
        <strain evidence="2">ATCC 90797</strain>
    </source>
</reference>
<feature type="region of interest" description="Disordered" evidence="1">
    <location>
        <begin position="201"/>
        <end position="221"/>
    </location>
</feature>
<evidence type="ECO:0000256" key="1">
    <source>
        <dbReference type="SAM" id="MobiDB-lite"/>
    </source>
</evidence>
<dbReference type="OrthoDB" id="10302483at2759"/>
<keyword evidence="3" id="KW-1185">Reference proteome</keyword>
<sequence>MTSWLSSLCHCQSGSPHVVHKVGRARHKNPTKAFSRNTIQQHPSDNRFINNIHNMMAVMETIKTGSVTRSQSSPGLMLENVDAPSEQQVASTGSLPPPPRRSVMRIIPILQQPLQLGAGDAPSSHYFAFGSSTVNGVTQLVVLRKKRRYCAPTIAQAESQGLHAANSFVSLAMQSLRHRVNTRTRAPLNLAEVDENADDEDYYTLPVHDSPARPAKRRRVA</sequence>
<accession>A0A9P5ZJZ8</accession>
<comment type="caution">
    <text evidence="2">The sequence shown here is derived from an EMBL/GenBank/DDBJ whole genome shotgun (WGS) entry which is preliminary data.</text>
</comment>
<name>A0A9P5ZJZ8_PLEER</name>
<proteinExistence type="predicted"/>
<gene>
    <name evidence="2" type="ORF">BDN71DRAFT_599218</name>
</gene>
<feature type="compositionally biased region" description="Polar residues" evidence="1">
    <location>
        <begin position="85"/>
        <end position="94"/>
    </location>
</feature>